<dbReference type="AlphaFoldDB" id="A0A0E3QK02"/>
<evidence type="ECO:0000313" key="3">
    <source>
        <dbReference type="Proteomes" id="UP000033038"/>
    </source>
</evidence>
<dbReference type="Proteomes" id="UP000033038">
    <property type="component" value="Chromosome"/>
</dbReference>
<name>A0A0E3QK02_METBA</name>
<feature type="compositionally biased region" description="Polar residues" evidence="1">
    <location>
        <begin position="225"/>
        <end position="249"/>
    </location>
</feature>
<accession>A0A0E3QK02</accession>
<dbReference type="EMBL" id="CP009526">
    <property type="protein sequence ID" value="AKB50137.1"/>
    <property type="molecule type" value="Genomic_DNA"/>
</dbReference>
<feature type="region of interest" description="Disordered" evidence="1">
    <location>
        <begin position="225"/>
        <end position="291"/>
    </location>
</feature>
<proteinExistence type="predicted"/>
<organism evidence="2 3">
    <name type="scientific">Methanosarcina barkeri str. Wiesmoor</name>
    <dbReference type="NCBI Taxonomy" id="1434109"/>
    <lineage>
        <taxon>Archaea</taxon>
        <taxon>Methanobacteriati</taxon>
        <taxon>Methanobacteriota</taxon>
        <taxon>Stenosarchaea group</taxon>
        <taxon>Methanomicrobia</taxon>
        <taxon>Methanosarcinales</taxon>
        <taxon>Methanosarcinaceae</taxon>
        <taxon>Methanosarcina</taxon>
    </lineage>
</organism>
<evidence type="ECO:0000256" key="1">
    <source>
        <dbReference type="SAM" id="MobiDB-lite"/>
    </source>
</evidence>
<dbReference type="RefSeq" id="WP_011305154.1">
    <property type="nucleotide sequence ID" value="NZ_CP009526.1"/>
</dbReference>
<evidence type="ECO:0000313" key="2">
    <source>
        <dbReference type="EMBL" id="AKB50137.1"/>
    </source>
</evidence>
<dbReference type="GeneID" id="25419133"/>
<reference evidence="2 3" key="1">
    <citation type="submission" date="2014-07" db="EMBL/GenBank/DDBJ databases">
        <title>Methanogenic archaea and the global carbon cycle.</title>
        <authorList>
            <person name="Henriksen J.R."/>
            <person name="Luke J."/>
            <person name="Reinhart S."/>
            <person name="Benedict M.N."/>
            <person name="Youngblut N.D."/>
            <person name="Metcalf M.E."/>
            <person name="Whitaker R.J."/>
            <person name="Metcalf W.W."/>
        </authorList>
    </citation>
    <scope>NUCLEOTIDE SEQUENCE [LARGE SCALE GENOMIC DNA]</scope>
    <source>
        <strain evidence="2 3">Wiesmoor</strain>
    </source>
</reference>
<dbReference type="HOGENOM" id="CLU_452455_0_0_2"/>
<dbReference type="InterPro" id="IPR026595">
    <property type="entry name" value="CHP04279"/>
</dbReference>
<gene>
    <name evidence="2" type="ORF">MSBRW_0884</name>
</gene>
<sequence length="630" mass="69805">MLPKEIKPTNPVFTFIKNPKNKESLRLLFLLPVFLFLIISPGAAASSNWELTPQNPVVGDMMKIKGTGFEGDTAKVLVSFEKDVKVQDGKYEYLLEDVVIPSGFDNSFTVKAEGVEDLNVRAKTLLWLTKSSEAKDGTATVSQANVPAGTYEIRIDGKASGSNVKLKITAMQKIEVDSDRSLSYEYNTKSIPAGNFEVNVEGITKQIELQSEEGLLSEIDSVEQNFSETNSSKQNFSETNSSKQNFSETNSSKQNLNEEQNNESLPSETNSLEQNLSEGKDNESPGDTPEVKVYNWTDIQGNKSAISEIKTKKNSWNNLKFILSYPYSLRPFYTVNESLKLSYNGPEALGQQSVDIYLIKERSQSSPENEISYGMNDSTISLEDVLNNATEAYVKIPATLNKEGDLTPLTLGPLQAGRYWILITTAGNETEKTVSEKEVLLAKYFEVLKYQMEARAPSTLQEGENLEVNLDLKNAPAVKNYTYWAVLIKDGTYTASEDTNSIGTTTKIRPIVNGIDLIKNLETNLSGYESENEKDELKNEIQTLIGKNNGTISIGEKNQSKLSLKSLDLPPGDYVLLTGAYENNEGLVGISQKKLRISLENSYGLDLRSISGKYLKYIVDEVNSLSAYGN</sequence>
<dbReference type="KEGG" id="mbw:MSBRW_0884"/>
<feature type="compositionally biased region" description="Low complexity" evidence="1">
    <location>
        <begin position="250"/>
        <end position="268"/>
    </location>
</feature>
<dbReference type="NCBIfam" id="TIGR04279">
    <property type="entry name" value="TIGR04279 domain"/>
    <property type="match status" value="1"/>
</dbReference>
<dbReference type="PATRIC" id="fig|1434109.4.peg.1088"/>
<protein>
    <submittedName>
        <fullName evidence="2">Uncharacterized protein</fullName>
    </submittedName>
</protein>